<dbReference type="OrthoDB" id="10251155at2759"/>
<protein>
    <submittedName>
        <fullName evidence="1">Uncharacterized protein</fullName>
    </submittedName>
</protein>
<dbReference type="EnsemblMetazoa" id="Aqu2.1.14446_001">
    <property type="protein sequence ID" value="Aqu2.1.14446_001"/>
    <property type="gene ID" value="Aqu2.1.14446"/>
</dbReference>
<organism evidence="1">
    <name type="scientific">Amphimedon queenslandica</name>
    <name type="common">Sponge</name>
    <dbReference type="NCBI Taxonomy" id="400682"/>
    <lineage>
        <taxon>Eukaryota</taxon>
        <taxon>Metazoa</taxon>
        <taxon>Porifera</taxon>
        <taxon>Demospongiae</taxon>
        <taxon>Heteroscleromorpha</taxon>
        <taxon>Haplosclerida</taxon>
        <taxon>Niphatidae</taxon>
        <taxon>Amphimedon</taxon>
    </lineage>
</organism>
<dbReference type="STRING" id="400682.A0A1X7TIV8"/>
<reference evidence="1" key="1">
    <citation type="submission" date="2017-05" db="UniProtKB">
        <authorList>
            <consortium name="EnsemblMetazoa"/>
        </authorList>
    </citation>
    <scope>IDENTIFICATION</scope>
</reference>
<dbReference type="InterPro" id="IPR052904">
    <property type="entry name" value="Acyl-CoA_dehydrogenase-like"/>
</dbReference>
<name>A0A1X7TIV8_AMPQE</name>
<dbReference type="AlphaFoldDB" id="A0A1X7TIV8"/>
<sequence>MTDGGARLIEVMKLKDTMATTYNRLTSKDPSSFWTSGQWMREREVVDLMLRDCFLCPPGNGDRYCLHGYKWFSSASDSH</sequence>
<dbReference type="InParanoid" id="A0A1X7TIV8"/>
<evidence type="ECO:0000313" key="1">
    <source>
        <dbReference type="EnsemblMetazoa" id="Aqu2.1.14446_001"/>
    </source>
</evidence>
<dbReference type="PANTHER" id="PTHR42707">
    <property type="entry name" value="ACYL-COA DEHYDROGENASE"/>
    <property type="match status" value="1"/>
</dbReference>
<dbReference type="Gene3D" id="2.40.110.20">
    <property type="match status" value="1"/>
</dbReference>
<accession>A0A1X7TIV8</accession>
<dbReference type="PANTHER" id="PTHR42707:SF2">
    <property type="entry name" value="ACD11 DEHYDROGENASE"/>
    <property type="match status" value="1"/>
</dbReference>
<proteinExistence type="predicted"/>
<dbReference type="GO" id="GO:0003995">
    <property type="term" value="F:acyl-CoA dehydrogenase activity"/>
    <property type="evidence" value="ECO:0007669"/>
    <property type="project" value="TreeGrafter"/>
</dbReference>